<dbReference type="Gene3D" id="3.40.50.2000">
    <property type="entry name" value="Glycogen Phosphorylase B"/>
    <property type="match status" value="2"/>
</dbReference>
<protein>
    <submittedName>
        <fullName evidence="3">Glycosyltransferase</fullName>
        <ecNumber evidence="3">2.4.1.-</ecNumber>
    </submittedName>
</protein>
<name>Q8PWE8_METMA</name>
<dbReference type="Pfam" id="PF13439">
    <property type="entry name" value="Glyco_transf_4"/>
    <property type="match status" value="1"/>
</dbReference>
<accession>Q8PWE8</accession>
<dbReference type="AlphaFoldDB" id="Q8PWE8"/>
<dbReference type="InterPro" id="IPR028098">
    <property type="entry name" value="Glyco_trans_4-like_N"/>
</dbReference>
<dbReference type="InterPro" id="IPR050194">
    <property type="entry name" value="Glycosyltransferase_grp1"/>
</dbReference>
<evidence type="ECO:0000313" key="4">
    <source>
        <dbReference type="Proteomes" id="UP000000595"/>
    </source>
</evidence>
<dbReference type="PATRIC" id="fig|192952.21.peg.1901"/>
<evidence type="ECO:0000313" key="3">
    <source>
        <dbReference type="EMBL" id="AAM31337.1"/>
    </source>
</evidence>
<feature type="domain" description="Glycosyltransferase subfamily 4-like N-terminal" evidence="2">
    <location>
        <begin position="5"/>
        <end position="155"/>
    </location>
</feature>
<evidence type="ECO:0000259" key="1">
    <source>
        <dbReference type="Pfam" id="PF00534"/>
    </source>
</evidence>
<gene>
    <name evidence="3" type="ordered locus">MM_1641</name>
</gene>
<dbReference type="PANTHER" id="PTHR45947:SF3">
    <property type="entry name" value="SULFOQUINOVOSYL TRANSFERASE SQD2"/>
    <property type="match status" value="1"/>
</dbReference>
<dbReference type="EC" id="2.4.1.-" evidence="3"/>
<sequence>MINKGGMVHYVSQLCNSLADFSAECDVYLIAPEGINENLFNSRVILRKIPSIDRHGYRIDLMVKYLLDIGPDIIHTSMVHPFIVPLLPVLKKIAPVAATVHDVQLHSDQKNLICDMSTLITSKLADLDFVHGEKLKLELIKRGVLNSKISIIPHGDYSFFSSIIHKKINEEENTILFFGRILEYKGIDYLIKAEPLISEKIPNIKIIIAGSGDFSKYESMINHKNHFEIINEYIPDEKVSELFQKSSVVVLPYVEASQTGIIPIAYAFKKPVVATDVGSLSEVIVDGVTGFIVPPRDSKLLADSLLNILLNKNLKNSMGSAAYEFMKENMSWKGIAQKTIVEYQKLLGNFEKPRYLIGSLQ</sequence>
<dbReference type="PANTHER" id="PTHR45947">
    <property type="entry name" value="SULFOQUINOVOSYL TRANSFERASE SQD2"/>
    <property type="match status" value="1"/>
</dbReference>
<keyword evidence="3" id="KW-0808">Transferase</keyword>
<keyword evidence="3" id="KW-0328">Glycosyltransferase</keyword>
<dbReference type="SUPFAM" id="SSF53756">
    <property type="entry name" value="UDP-Glycosyltransferase/glycogen phosphorylase"/>
    <property type="match status" value="1"/>
</dbReference>
<dbReference type="Proteomes" id="UP000000595">
    <property type="component" value="Chromosome"/>
</dbReference>
<organism evidence="3 4">
    <name type="scientific">Methanosarcina mazei (strain ATCC BAA-159 / DSM 3647 / Goe1 / Go1 / JCM 11833 / OCM 88)</name>
    <name type="common">Methanosarcina frisia</name>
    <dbReference type="NCBI Taxonomy" id="192952"/>
    <lineage>
        <taxon>Archaea</taxon>
        <taxon>Methanobacteriati</taxon>
        <taxon>Methanobacteriota</taxon>
        <taxon>Stenosarchaea group</taxon>
        <taxon>Methanomicrobia</taxon>
        <taxon>Methanosarcinales</taxon>
        <taxon>Methanosarcinaceae</taxon>
        <taxon>Methanosarcina</taxon>
    </lineage>
</organism>
<proteinExistence type="predicted"/>
<dbReference type="EMBL" id="AE008384">
    <property type="protein sequence ID" value="AAM31337.1"/>
    <property type="molecule type" value="Genomic_DNA"/>
</dbReference>
<dbReference type="GO" id="GO:0016757">
    <property type="term" value="F:glycosyltransferase activity"/>
    <property type="evidence" value="ECO:0007669"/>
    <property type="project" value="UniProtKB-KW"/>
</dbReference>
<dbReference type="InterPro" id="IPR001296">
    <property type="entry name" value="Glyco_trans_1"/>
</dbReference>
<dbReference type="KEGG" id="mma:MM_1641"/>
<evidence type="ECO:0000259" key="2">
    <source>
        <dbReference type="Pfam" id="PF13439"/>
    </source>
</evidence>
<reference evidence="3 4" key="1">
    <citation type="journal article" date="2002" name="J. Mol. Microbiol. Biotechnol.">
        <title>The genome of Methanosarcina mazei: evidence for lateral gene transfer between Bacteria and Archaea.</title>
        <authorList>
            <person name="Deppenmeier U."/>
            <person name="Johann A."/>
            <person name="Hartsch T."/>
            <person name="Merkl R."/>
            <person name="Schmitz R.A."/>
            <person name="Martinez-Arias R."/>
            <person name="Henne A."/>
            <person name="Wiezer A."/>
            <person name="Baumer S."/>
            <person name="Jacobi C."/>
            <person name="Bruggemann H."/>
            <person name="Lienard T."/>
            <person name="Christmann A."/>
            <person name="Bomeke M."/>
            <person name="Steckel S."/>
            <person name="Bhattacharyya A."/>
            <person name="Lykidis A."/>
            <person name="Overbeek R."/>
            <person name="Klenk H.P."/>
            <person name="Gunsalus R.P."/>
            <person name="Fritz H.J."/>
            <person name="Gottschalk G."/>
        </authorList>
    </citation>
    <scope>NUCLEOTIDE SEQUENCE [LARGE SCALE GENOMIC DNA]</scope>
    <source>
        <strain evidence="4">ATCC BAA-159 / DSM 3647 / Goe1 / Go1 / JCM 11833 / OCM 88</strain>
    </source>
</reference>
<dbReference type="eggNOG" id="arCOG01415">
    <property type="taxonomic scope" value="Archaea"/>
</dbReference>
<dbReference type="CAZy" id="GT4">
    <property type="family name" value="Glycosyltransferase Family 4"/>
</dbReference>
<dbReference type="HOGENOM" id="CLU_009583_6_2_2"/>
<feature type="domain" description="Glycosyl transferase family 1" evidence="1">
    <location>
        <begin position="166"/>
        <end position="324"/>
    </location>
</feature>
<dbReference type="Pfam" id="PF00534">
    <property type="entry name" value="Glycos_transf_1"/>
    <property type="match status" value="1"/>
</dbReference>
<dbReference type="CDD" id="cd03801">
    <property type="entry name" value="GT4_PimA-like"/>
    <property type="match status" value="1"/>
</dbReference>